<evidence type="ECO:0000256" key="6">
    <source>
        <dbReference type="ARBA" id="ARBA00023136"/>
    </source>
</evidence>
<reference evidence="9" key="1">
    <citation type="submission" date="2022-08" db="EMBL/GenBank/DDBJ databases">
        <title>Alicyclobacillus fastidiosus DSM 17978, complete genome.</title>
        <authorList>
            <person name="Wang Q."/>
            <person name="Cai R."/>
            <person name="Wang Z."/>
        </authorList>
    </citation>
    <scope>NUCLEOTIDE SEQUENCE</scope>
    <source>
        <strain evidence="9">DSM 17978</strain>
    </source>
</reference>
<keyword evidence="3" id="KW-1003">Cell membrane</keyword>
<feature type="transmembrane region" description="Helical" evidence="7">
    <location>
        <begin position="273"/>
        <end position="297"/>
    </location>
</feature>
<dbReference type="RefSeq" id="WP_268006913.1">
    <property type="nucleotide sequence ID" value="NZ_BSUT01000001.1"/>
</dbReference>
<sequence length="305" mass="34064">MLRKRRWPIIIGFLTPALVLYLMFIVYPFLSSIRYSLYNWNGVGPLVDFIGLKNFTYVLFSHEFAPQFWRAVAHNLYFFVLSMILTSVFGLFLAYLLVAVKERASRWFQVIYFIPMVVPPVVVAYIWSMYLEPDYGAISRALTALHLNVLNVPFLGSGSLALPTIAVITAWAGMGFPILIFIAAMINIPEEMIEAAKVDGASRTRIFFSVIFPFIKPTFLTITTLNFVGAFGAFDYIYIMEGTQAGPNYATDVIGTLFYRTAFGGFGTTAQGVGLATALAFVGFIIVMIASTFLVLLQRKASMDL</sequence>
<comment type="subcellular location">
    <subcellularLocation>
        <location evidence="1 7">Cell membrane</location>
        <topology evidence="1 7">Multi-pass membrane protein</topology>
    </subcellularLocation>
</comment>
<dbReference type="PANTHER" id="PTHR30193">
    <property type="entry name" value="ABC TRANSPORTER PERMEASE PROTEIN"/>
    <property type="match status" value="1"/>
</dbReference>
<feature type="transmembrane region" description="Helical" evidence="7">
    <location>
        <begin position="76"/>
        <end position="98"/>
    </location>
</feature>
<evidence type="ECO:0000256" key="4">
    <source>
        <dbReference type="ARBA" id="ARBA00022692"/>
    </source>
</evidence>
<name>A0ABY6ZJC7_9BACL</name>
<evidence type="ECO:0000256" key="1">
    <source>
        <dbReference type="ARBA" id="ARBA00004651"/>
    </source>
</evidence>
<evidence type="ECO:0000256" key="2">
    <source>
        <dbReference type="ARBA" id="ARBA00022448"/>
    </source>
</evidence>
<evidence type="ECO:0000256" key="7">
    <source>
        <dbReference type="RuleBase" id="RU363032"/>
    </source>
</evidence>
<keyword evidence="10" id="KW-1185">Reference proteome</keyword>
<keyword evidence="2 7" id="KW-0813">Transport</keyword>
<proteinExistence type="inferred from homology"/>
<dbReference type="InterPro" id="IPR035906">
    <property type="entry name" value="MetI-like_sf"/>
</dbReference>
<feature type="transmembrane region" description="Helical" evidence="7">
    <location>
        <begin position="160"/>
        <end position="186"/>
    </location>
</feature>
<feature type="transmembrane region" description="Helical" evidence="7">
    <location>
        <begin position="110"/>
        <end position="130"/>
    </location>
</feature>
<dbReference type="CDD" id="cd06261">
    <property type="entry name" value="TM_PBP2"/>
    <property type="match status" value="1"/>
</dbReference>
<comment type="similarity">
    <text evidence="7">Belongs to the binding-protein-dependent transport system permease family.</text>
</comment>
<dbReference type="Pfam" id="PF00528">
    <property type="entry name" value="BPD_transp_1"/>
    <property type="match status" value="1"/>
</dbReference>
<dbReference type="Gene3D" id="1.10.3720.10">
    <property type="entry name" value="MetI-like"/>
    <property type="match status" value="1"/>
</dbReference>
<accession>A0ABY6ZJC7</accession>
<keyword evidence="5 7" id="KW-1133">Transmembrane helix</keyword>
<dbReference type="SUPFAM" id="SSF161098">
    <property type="entry name" value="MetI-like"/>
    <property type="match status" value="1"/>
</dbReference>
<dbReference type="PANTHER" id="PTHR30193:SF37">
    <property type="entry name" value="INNER MEMBRANE ABC TRANSPORTER PERMEASE PROTEIN YCJO"/>
    <property type="match status" value="1"/>
</dbReference>
<dbReference type="PROSITE" id="PS50928">
    <property type="entry name" value="ABC_TM1"/>
    <property type="match status" value="1"/>
</dbReference>
<feature type="transmembrane region" description="Helical" evidence="7">
    <location>
        <begin position="206"/>
        <end position="239"/>
    </location>
</feature>
<feature type="transmembrane region" description="Helical" evidence="7">
    <location>
        <begin position="7"/>
        <end position="30"/>
    </location>
</feature>
<dbReference type="InterPro" id="IPR000515">
    <property type="entry name" value="MetI-like"/>
</dbReference>
<protein>
    <submittedName>
        <fullName evidence="9">Sugar ABC transporter permease</fullName>
    </submittedName>
</protein>
<keyword evidence="6 7" id="KW-0472">Membrane</keyword>
<evidence type="ECO:0000256" key="5">
    <source>
        <dbReference type="ARBA" id="ARBA00022989"/>
    </source>
</evidence>
<evidence type="ECO:0000256" key="3">
    <source>
        <dbReference type="ARBA" id="ARBA00022475"/>
    </source>
</evidence>
<keyword evidence="4 7" id="KW-0812">Transmembrane</keyword>
<gene>
    <name evidence="9" type="ORF">NZD89_06395</name>
</gene>
<evidence type="ECO:0000259" key="8">
    <source>
        <dbReference type="PROSITE" id="PS50928"/>
    </source>
</evidence>
<dbReference type="InterPro" id="IPR051393">
    <property type="entry name" value="ABC_transporter_permease"/>
</dbReference>
<feature type="domain" description="ABC transmembrane type-1" evidence="8">
    <location>
        <begin position="72"/>
        <end position="294"/>
    </location>
</feature>
<evidence type="ECO:0000313" key="10">
    <source>
        <dbReference type="Proteomes" id="UP001164761"/>
    </source>
</evidence>
<dbReference type="EMBL" id="CP104067">
    <property type="protein sequence ID" value="WAH43035.1"/>
    <property type="molecule type" value="Genomic_DNA"/>
</dbReference>
<organism evidence="9 10">
    <name type="scientific">Alicyclobacillus fastidiosus</name>
    <dbReference type="NCBI Taxonomy" id="392011"/>
    <lineage>
        <taxon>Bacteria</taxon>
        <taxon>Bacillati</taxon>
        <taxon>Bacillota</taxon>
        <taxon>Bacilli</taxon>
        <taxon>Bacillales</taxon>
        <taxon>Alicyclobacillaceae</taxon>
        <taxon>Alicyclobacillus</taxon>
    </lineage>
</organism>
<dbReference type="Proteomes" id="UP001164761">
    <property type="component" value="Chromosome"/>
</dbReference>
<evidence type="ECO:0000313" key="9">
    <source>
        <dbReference type="EMBL" id="WAH43035.1"/>
    </source>
</evidence>